<dbReference type="NCBIfam" id="NF005741">
    <property type="entry name" value="PRK07565.1"/>
    <property type="match status" value="1"/>
</dbReference>
<dbReference type="PANTHER" id="PTHR48109">
    <property type="entry name" value="DIHYDROOROTATE DEHYDROGENASE (QUINONE), MITOCHONDRIAL-RELATED"/>
    <property type="match status" value="1"/>
</dbReference>
<keyword evidence="6" id="KW-0560">Oxidoreductase</keyword>
<feature type="region of interest" description="Disordered" evidence="7">
    <location>
        <begin position="331"/>
        <end position="352"/>
    </location>
</feature>
<keyword evidence="10" id="KW-1185">Reference proteome</keyword>
<dbReference type="GO" id="GO:0044205">
    <property type="term" value="P:'de novo' UMP biosynthetic process"/>
    <property type="evidence" value="ECO:0007669"/>
    <property type="project" value="UniProtKB-UniPathway"/>
</dbReference>
<feature type="compositionally biased region" description="Polar residues" evidence="7">
    <location>
        <begin position="340"/>
        <end position="352"/>
    </location>
</feature>
<protein>
    <submittedName>
        <fullName evidence="9">Dihydroorotate dehydrogenase 2</fullName>
    </submittedName>
</protein>
<dbReference type="AlphaFoldDB" id="A0A517SZC8"/>
<dbReference type="PIRSF" id="PIRSF000164">
    <property type="entry name" value="DHO_oxidase"/>
    <property type="match status" value="1"/>
</dbReference>
<organism evidence="9 10">
    <name type="scientific">Stieleria bergensis</name>
    <dbReference type="NCBI Taxonomy" id="2528025"/>
    <lineage>
        <taxon>Bacteria</taxon>
        <taxon>Pseudomonadati</taxon>
        <taxon>Planctomycetota</taxon>
        <taxon>Planctomycetia</taxon>
        <taxon>Pirellulales</taxon>
        <taxon>Pirellulaceae</taxon>
        <taxon>Stieleria</taxon>
    </lineage>
</organism>
<evidence type="ECO:0000256" key="5">
    <source>
        <dbReference type="ARBA" id="ARBA00022975"/>
    </source>
</evidence>
<evidence type="ECO:0000313" key="10">
    <source>
        <dbReference type="Proteomes" id="UP000315003"/>
    </source>
</evidence>
<dbReference type="EMBL" id="CP036272">
    <property type="protein sequence ID" value="QDT61391.1"/>
    <property type="molecule type" value="Genomic_DNA"/>
</dbReference>
<evidence type="ECO:0000256" key="2">
    <source>
        <dbReference type="ARBA" id="ARBA00004725"/>
    </source>
</evidence>
<evidence type="ECO:0000256" key="1">
    <source>
        <dbReference type="ARBA" id="ARBA00001917"/>
    </source>
</evidence>
<dbReference type="GO" id="GO:0006207">
    <property type="term" value="P:'de novo' pyrimidine nucleobase biosynthetic process"/>
    <property type="evidence" value="ECO:0007669"/>
    <property type="project" value="TreeGrafter"/>
</dbReference>
<dbReference type="InterPro" id="IPR013785">
    <property type="entry name" value="Aldolase_TIM"/>
</dbReference>
<evidence type="ECO:0000256" key="4">
    <source>
        <dbReference type="ARBA" id="ARBA00022643"/>
    </source>
</evidence>
<name>A0A517SZC8_9BACT</name>
<proteinExistence type="predicted"/>
<evidence type="ECO:0000313" key="9">
    <source>
        <dbReference type="EMBL" id="QDT61391.1"/>
    </source>
</evidence>
<dbReference type="Proteomes" id="UP000315003">
    <property type="component" value="Chromosome"/>
</dbReference>
<keyword evidence="5" id="KW-0665">Pyrimidine biosynthesis</keyword>
<dbReference type="PANTHER" id="PTHR48109:SF3">
    <property type="entry name" value="SLL0744 PROTEIN"/>
    <property type="match status" value="1"/>
</dbReference>
<dbReference type="InterPro" id="IPR005720">
    <property type="entry name" value="Dihydroorotate_DH_cat"/>
</dbReference>
<keyword evidence="4" id="KW-0288">FMN</keyword>
<dbReference type="Pfam" id="PF01180">
    <property type="entry name" value="DHO_dh"/>
    <property type="match status" value="1"/>
</dbReference>
<comment type="pathway">
    <text evidence="2">Pyrimidine metabolism; UMP biosynthesis via de novo pathway.</text>
</comment>
<dbReference type="InterPro" id="IPR012135">
    <property type="entry name" value="Dihydroorotate_DH_1_2"/>
</dbReference>
<evidence type="ECO:0000256" key="6">
    <source>
        <dbReference type="ARBA" id="ARBA00023002"/>
    </source>
</evidence>
<dbReference type="Gene3D" id="3.20.20.70">
    <property type="entry name" value="Aldolase class I"/>
    <property type="match status" value="1"/>
</dbReference>
<reference evidence="9 10" key="1">
    <citation type="submission" date="2019-02" db="EMBL/GenBank/DDBJ databases">
        <title>Deep-cultivation of Planctomycetes and their phenomic and genomic characterization uncovers novel biology.</title>
        <authorList>
            <person name="Wiegand S."/>
            <person name="Jogler M."/>
            <person name="Boedeker C."/>
            <person name="Pinto D."/>
            <person name="Vollmers J."/>
            <person name="Rivas-Marin E."/>
            <person name="Kohn T."/>
            <person name="Peeters S.H."/>
            <person name="Heuer A."/>
            <person name="Rast P."/>
            <person name="Oberbeckmann S."/>
            <person name="Bunk B."/>
            <person name="Jeske O."/>
            <person name="Meyerdierks A."/>
            <person name="Storesund J.E."/>
            <person name="Kallscheuer N."/>
            <person name="Luecker S."/>
            <person name="Lage O.M."/>
            <person name="Pohl T."/>
            <person name="Merkel B.J."/>
            <person name="Hornburger P."/>
            <person name="Mueller R.-W."/>
            <person name="Bruemmer F."/>
            <person name="Labrenz M."/>
            <person name="Spormann A.M."/>
            <person name="Op den Camp H."/>
            <person name="Overmann J."/>
            <person name="Amann R."/>
            <person name="Jetten M.S.M."/>
            <person name="Mascher T."/>
            <person name="Medema M.H."/>
            <person name="Devos D.P."/>
            <person name="Kaster A.-K."/>
            <person name="Ovreas L."/>
            <person name="Rohde M."/>
            <person name="Galperin M.Y."/>
            <person name="Jogler C."/>
        </authorList>
    </citation>
    <scope>NUCLEOTIDE SEQUENCE [LARGE SCALE GENOMIC DNA]</scope>
    <source>
        <strain evidence="9 10">SV_7m_r</strain>
    </source>
</reference>
<evidence type="ECO:0000259" key="8">
    <source>
        <dbReference type="Pfam" id="PF01180"/>
    </source>
</evidence>
<dbReference type="InterPro" id="IPR050074">
    <property type="entry name" value="DHO_dehydrogenase"/>
</dbReference>
<dbReference type="UniPathway" id="UPA00070"/>
<evidence type="ECO:0000256" key="3">
    <source>
        <dbReference type="ARBA" id="ARBA00022630"/>
    </source>
</evidence>
<evidence type="ECO:0000256" key="7">
    <source>
        <dbReference type="SAM" id="MobiDB-lite"/>
    </source>
</evidence>
<accession>A0A517SZC8</accession>
<keyword evidence="3" id="KW-0285">Flavoprotein</keyword>
<dbReference type="GO" id="GO:0005737">
    <property type="term" value="C:cytoplasm"/>
    <property type="evidence" value="ECO:0007669"/>
    <property type="project" value="InterPro"/>
</dbReference>
<dbReference type="OrthoDB" id="9794954at2"/>
<dbReference type="RefSeq" id="WP_145275436.1">
    <property type="nucleotide sequence ID" value="NZ_CP036272.1"/>
</dbReference>
<gene>
    <name evidence="9" type="ORF">SV7mr_39260</name>
</gene>
<sequence>MSGELSVDYLGLELSTPVVVGACPLTKEPETVRQLIQAGAGAIVLPSILQEQIVHRCMKTDDPLRALSHSGYQPQQNHYNGGADGYLQTIEELRSLFDVPVIASLNGSSGGAWLGFAKEIESAGAHAIEFNLQQVVYDELETSNDAEARMCNMVRQVRDEVQIPLAAKISQRYTNLASMARQLTLDDGDGAVCDGLVLFTHTPHWDVSVDRMHWTIHWELSPLHSLGAILEGVVRSRSTTPDASIAASGGVATGEDAIKAMIAGADVVMVTSVVYRHGPDAIREIVDGIRRHVEWSHHQTLREFLAARPVEPVNEERFMRMEYIDPLTRSETYFDPTPEVSPQSGDAYGHQT</sequence>
<dbReference type="SUPFAM" id="SSF51395">
    <property type="entry name" value="FMN-linked oxidoreductases"/>
    <property type="match status" value="1"/>
</dbReference>
<feature type="domain" description="Dihydroorotate dehydrogenase catalytic" evidence="8">
    <location>
        <begin position="239"/>
        <end position="291"/>
    </location>
</feature>
<dbReference type="GO" id="GO:0004152">
    <property type="term" value="F:dihydroorotate dehydrogenase activity"/>
    <property type="evidence" value="ECO:0007669"/>
    <property type="project" value="InterPro"/>
</dbReference>
<comment type="cofactor">
    <cofactor evidence="1">
        <name>FMN</name>
        <dbReference type="ChEBI" id="CHEBI:58210"/>
    </cofactor>
</comment>